<gene>
    <name evidence="2" type="ORF">QTG54_004009</name>
</gene>
<evidence type="ECO:0000313" key="3">
    <source>
        <dbReference type="Proteomes" id="UP001224775"/>
    </source>
</evidence>
<keyword evidence="3" id="KW-1185">Reference proteome</keyword>
<dbReference type="HAMAP" id="MF_00386">
    <property type="entry name" value="UPF0161_YidD"/>
    <property type="match status" value="1"/>
</dbReference>
<keyword evidence="1" id="KW-0732">Signal</keyword>
<dbReference type="PANTHER" id="PTHR33383">
    <property type="entry name" value="MEMBRANE PROTEIN INSERTION EFFICIENCY FACTOR-RELATED"/>
    <property type="match status" value="1"/>
</dbReference>
<accession>A0AAD9DGF9</accession>
<dbReference type="EMBL" id="JATAAI010000006">
    <property type="protein sequence ID" value="KAK1744718.1"/>
    <property type="molecule type" value="Genomic_DNA"/>
</dbReference>
<dbReference type="InterPro" id="IPR002696">
    <property type="entry name" value="Membr_insert_effic_factor_YidD"/>
</dbReference>
<evidence type="ECO:0000313" key="2">
    <source>
        <dbReference type="EMBL" id="KAK1744718.1"/>
    </source>
</evidence>
<dbReference type="AlphaFoldDB" id="A0AAD9DGF9"/>
<sequence>MKTSLLLVVLVALCGRGSDACQSCLADLTRGLLLGDNSSSGMGKQHHHGHHEHHDKHIGKKHQHFATVAPITSSLPLALRKPMLNGGLSGKDASVLGFLSVRKCISAAVAYQRGNDKLLERNAMVIQQQHDALLQQKRDQSRWLRILFASESKDDAIEDSELVKASDSDKEVMSSSMIMAIGFYKKFISPLLPPACRFLPTCSQYGVQAIEKYGPQRGLILTAWRLARCSPFGGKGYDPPVWPPVAYTHGSY</sequence>
<dbReference type="Pfam" id="PF01809">
    <property type="entry name" value="YidD"/>
    <property type="match status" value="1"/>
</dbReference>
<evidence type="ECO:0000256" key="1">
    <source>
        <dbReference type="SAM" id="SignalP"/>
    </source>
</evidence>
<organism evidence="2 3">
    <name type="scientific">Skeletonema marinoi</name>
    <dbReference type="NCBI Taxonomy" id="267567"/>
    <lineage>
        <taxon>Eukaryota</taxon>
        <taxon>Sar</taxon>
        <taxon>Stramenopiles</taxon>
        <taxon>Ochrophyta</taxon>
        <taxon>Bacillariophyta</taxon>
        <taxon>Coscinodiscophyceae</taxon>
        <taxon>Thalassiosirophycidae</taxon>
        <taxon>Thalassiosirales</taxon>
        <taxon>Skeletonemataceae</taxon>
        <taxon>Skeletonema</taxon>
        <taxon>Skeletonema marinoi-dohrnii complex</taxon>
    </lineage>
</organism>
<name>A0AAD9DGF9_9STRA</name>
<feature type="signal peptide" evidence="1">
    <location>
        <begin position="1"/>
        <end position="20"/>
    </location>
</feature>
<feature type="chain" id="PRO_5042292719" evidence="1">
    <location>
        <begin position="21"/>
        <end position="252"/>
    </location>
</feature>
<dbReference type="PANTHER" id="PTHR33383:SF1">
    <property type="entry name" value="MEMBRANE PROTEIN INSERTION EFFICIENCY FACTOR-RELATED"/>
    <property type="match status" value="1"/>
</dbReference>
<dbReference type="SMART" id="SM01234">
    <property type="entry name" value="Haemolytic"/>
    <property type="match status" value="1"/>
</dbReference>
<reference evidence="2" key="1">
    <citation type="submission" date="2023-06" db="EMBL/GenBank/DDBJ databases">
        <title>Survivors Of The Sea: Transcriptome response of Skeletonema marinoi to long-term dormancy.</title>
        <authorList>
            <person name="Pinder M.I.M."/>
            <person name="Kourtchenko O."/>
            <person name="Robertson E.K."/>
            <person name="Larsson T."/>
            <person name="Maumus F."/>
            <person name="Osuna-Cruz C.M."/>
            <person name="Vancaester E."/>
            <person name="Stenow R."/>
            <person name="Vandepoele K."/>
            <person name="Ploug H."/>
            <person name="Bruchert V."/>
            <person name="Godhe A."/>
            <person name="Topel M."/>
        </authorList>
    </citation>
    <scope>NUCLEOTIDE SEQUENCE</scope>
    <source>
        <strain evidence="2">R05AC</strain>
    </source>
</reference>
<dbReference type="NCBIfam" id="TIGR00278">
    <property type="entry name" value="membrane protein insertion efficiency factor YidD"/>
    <property type="match status" value="1"/>
</dbReference>
<comment type="caution">
    <text evidence="2">The sequence shown here is derived from an EMBL/GenBank/DDBJ whole genome shotgun (WGS) entry which is preliminary data.</text>
</comment>
<dbReference type="Proteomes" id="UP001224775">
    <property type="component" value="Unassembled WGS sequence"/>
</dbReference>
<protein>
    <submittedName>
        <fullName evidence="2">Membrane protein insertion efficiency factor</fullName>
    </submittedName>
</protein>
<proteinExistence type="inferred from homology"/>